<sequence length="154" mass="17143">MLVIDPKLISKPGGLYNLQADQNLAELKSIMKDIIVNERPSSSKPSPWTDLTVPTKKDASTNTTVSSSSGDREYAYPPPPQNYFERECNTEQAKQTVIVNSTIRSVCLKAKLVHCCSCVSDRYVSFAQGHYDPNANTVLAVLNHEIVDIEYHQN</sequence>
<dbReference type="EMBL" id="BSXW01000105">
    <property type="protein sequence ID" value="GMF12177.1"/>
    <property type="molecule type" value="Genomic_DNA"/>
</dbReference>
<comment type="caution">
    <text evidence="2">The sequence shown here is derived from an EMBL/GenBank/DDBJ whole genome shotgun (WGS) entry which is preliminary data.</text>
</comment>
<protein>
    <submittedName>
        <fullName evidence="2">Unnamed protein product</fullName>
    </submittedName>
</protein>
<feature type="region of interest" description="Disordered" evidence="1">
    <location>
        <begin position="38"/>
        <end position="81"/>
    </location>
</feature>
<keyword evidence="3" id="KW-1185">Reference proteome</keyword>
<evidence type="ECO:0000313" key="2">
    <source>
        <dbReference type="EMBL" id="GMF12177.1"/>
    </source>
</evidence>
<name>A0A9W6WPA9_9STRA</name>
<dbReference type="AlphaFoldDB" id="A0A9W6WPA9"/>
<accession>A0A9W6WPA9</accession>
<proteinExistence type="predicted"/>
<evidence type="ECO:0000313" key="3">
    <source>
        <dbReference type="Proteomes" id="UP001165083"/>
    </source>
</evidence>
<reference evidence="2" key="1">
    <citation type="submission" date="2023-04" db="EMBL/GenBank/DDBJ databases">
        <title>Phytophthora lilii NBRC 32176.</title>
        <authorList>
            <person name="Ichikawa N."/>
            <person name="Sato H."/>
            <person name="Tonouchi N."/>
        </authorList>
    </citation>
    <scope>NUCLEOTIDE SEQUENCE</scope>
    <source>
        <strain evidence="2">NBRC 32176</strain>
    </source>
</reference>
<feature type="compositionally biased region" description="Polar residues" evidence="1">
    <location>
        <begin position="60"/>
        <end position="69"/>
    </location>
</feature>
<evidence type="ECO:0000256" key="1">
    <source>
        <dbReference type="SAM" id="MobiDB-lite"/>
    </source>
</evidence>
<gene>
    <name evidence="2" type="ORF">Plil01_000282300</name>
</gene>
<dbReference type="OrthoDB" id="97255at2759"/>
<organism evidence="2 3">
    <name type="scientific">Phytophthora lilii</name>
    <dbReference type="NCBI Taxonomy" id="2077276"/>
    <lineage>
        <taxon>Eukaryota</taxon>
        <taxon>Sar</taxon>
        <taxon>Stramenopiles</taxon>
        <taxon>Oomycota</taxon>
        <taxon>Peronosporomycetes</taxon>
        <taxon>Peronosporales</taxon>
        <taxon>Peronosporaceae</taxon>
        <taxon>Phytophthora</taxon>
    </lineage>
</organism>
<dbReference type="Proteomes" id="UP001165083">
    <property type="component" value="Unassembled WGS sequence"/>
</dbReference>